<evidence type="ECO:0000256" key="1">
    <source>
        <dbReference type="SAM" id="MobiDB-lite"/>
    </source>
</evidence>
<dbReference type="PANTHER" id="PTHR34569:SF12">
    <property type="entry name" value="TRANSMEMBRANE PROTEIN"/>
    <property type="match status" value="1"/>
</dbReference>
<protein>
    <submittedName>
        <fullName evidence="2">Uncharacterized protein</fullName>
    </submittedName>
</protein>
<dbReference type="AlphaFoldDB" id="A0A5N6QNT5"/>
<evidence type="ECO:0000313" key="2">
    <source>
        <dbReference type="EMBL" id="KAE8008817.1"/>
    </source>
</evidence>
<proteinExistence type="predicted"/>
<dbReference type="OrthoDB" id="682663at2759"/>
<reference evidence="2 3" key="1">
    <citation type="submission" date="2019-06" db="EMBL/GenBank/DDBJ databases">
        <title>A chromosomal-level reference genome of Carpinus fangiana (Coryloideae, Betulaceae).</title>
        <authorList>
            <person name="Yang X."/>
            <person name="Wang Z."/>
            <person name="Zhang L."/>
            <person name="Hao G."/>
            <person name="Liu J."/>
            <person name="Yang Y."/>
        </authorList>
    </citation>
    <scope>NUCLEOTIDE SEQUENCE [LARGE SCALE GENOMIC DNA]</scope>
    <source>
        <strain evidence="2">Cfa_2016G</strain>
        <tissue evidence="2">Leaf</tissue>
    </source>
</reference>
<accession>A0A5N6QNT5</accession>
<dbReference type="EMBL" id="CM017322">
    <property type="protein sequence ID" value="KAE8008817.1"/>
    <property type="molecule type" value="Genomic_DNA"/>
</dbReference>
<organism evidence="2 3">
    <name type="scientific">Carpinus fangiana</name>
    <dbReference type="NCBI Taxonomy" id="176857"/>
    <lineage>
        <taxon>Eukaryota</taxon>
        <taxon>Viridiplantae</taxon>
        <taxon>Streptophyta</taxon>
        <taxon>Embryophyta</taxon>
        <taxon>Tracheophyta</taxon>
        <taxon>Spermatophyta</taxon>
        <taxon>Magnoliopsida</taxon>
        <taxon>eudicotyledons</taxon>
        <taxon>Gunneridae</taxon>
        <taxon>Pentapetalae</taxon>
        <taxon>rosids</taxon>
        <taxon>fabids</taxon>
        <taxon>Fagales</taxon>
        <taxon>Betulaceae</taxon>
        <taxon>Carpinus</taxon>
    </lineage>
</organism>
<name>A0A5N6QNT5_9ROSI</name>
<evidence type="ECO:0000313" key="3">
    <source>
        <dbReference type="Proteomes" id="UP000327013"/>
    </source>
</evidence>
<gene>
    <name evidence="2" type="ORF">FH972_005290</name>
</gene>
<keyword evidence="3" id="KW-1185">Reference proteome</keyword>
<sequence length="181" mass="20348">METPMIKEINSDPNPNPNPKPDFPLKFRPNSHSHSHSHSPSFLVPNGFNSSEYPIADIEMISMEAITYTSLRDLLPASSPSVMSPTHNSSWYDEIPIKNPLVKHAALAYLQPMSTPAETGNKGFFGRLRQKCSCGHRWFGCFGWLGDVVSRIKEAFWDRRGSVCYAEDDEEDDEKGGVVFK</sequence>
<dbReference type="Proteomes" id="UP000327013">
    <property type="component" value="Chromosome 2"/>
</dbReference>
<dbReference type="PANTHER" id="PTHR34569">
    <property type="entry name" value="EXPRESSED PROTEIN"/>
    <property type="match status" value="1"/>
</dbReference>
<feature type="region of interest" description="Disordered" evidence="1">
    <location>
        <begin position="1"/>
        <end position="41"/>
    </location>
</feature>